<dbReference type="OrthoDB" id="7432499at2"/>
<dbReference type="SUPFAM" id="SSF110857">
    <property type="entry name" value="Gamma-glutamyl cyclotransferase-like"/>
    <property type="match status" value="1"/>
</dbReference>
<dbReference type="InterPro" id="IPR036568">
    <property type="entry name" value="GGCT-like_sf"/>
</dbReference>
<name>A0A437GWM9_9SPHN</name>
<evidence type="ECO:0000313" key="3">
    <source>
        <dbReference type="Proteomes" id="UP000283003"/>
    </source>
</evidence>
<evidence type="ECO:0000259" key="1">
    <source>
        <dbReference type="Pfam" id="PF06094"/>
    </source>
</evidence>
<accession>A0A437GWM9</accession>
<evidence type="ECO:0000313" key="2">
    <source>
        <dbReference type="EMBL" id="RVQ66517.1"/>
    </source>
</evidence>
<dbReference type="EMBL" id="RXOL01000004">
    <property type="protein sequence ID" value="RVQ66517.1"/>
    <property type="molecule type" value="Genomic_DNA"/>
</dbReference>
<dbReference type="RefSeq" id="WP_127612938.1">
    <property type="nucleotide sequence ID" value="NZ_RXOL01000004.1"/>
</dbReference>
<feature type="domain" description="Gamma-glutamylcyclotransferase AIG2-like" evidence="1">
    <location>
        <begin position="3"/>
        <end position="124"/>
    </location>
</feature>
<dbReference type="GO" id="GO:0016740">
    <property type="term" value="F:transferase activity"/>
    <property type="evidence" value="ECO:0007669"/>
    <property type="project" value="UniProtKB-KW"/>
</dbReference>
<reference evidence="2 3" key="1">
    <citation type="submission" date="2018-12" db="EMBL/GenBank/DDBJ databases">
        <title>Croceicoccus ponticola sp. nov., a lipolytic bacterium isolated from seawater.</title>
        <authorList>
            <person name="Yoon J.-H."/>
        </authorList>
    </citation>
    <scope>NUCLEOTIDE SEQUENCE [LARGE SCALE GENOMIC DNA]</scope>
    <source>
        <strain evidence="2 3">GM-16</strain>
    </source>
</reference>
<keyword evidence="2" id="KW-0808">Transferase</keyword>
<dbReference type="InterPro" id="IPR013024">
    <property type="entry name" value="GGCT-like"/>
</dbReference>
<dbReference type="InterPro" id="IPR009288">
    <property type="entry name" value="AIG2-like_dom"/>
</dbReference>
<dbReference type="Gene3D" id="3.10.490.10">
    <property type="entry name" value="Gamma-glutamyl cyclotransferase-like"/>
    <property type="match status" value="1"/>
</dbReference>
<dbReference type="Proteomes" id="UP000283003">
    <property type="component" value="Unassembled WGS sequence"/>
</dbReference>
<dbReference type="AlphaFoldDB" id="A0A437GWM9"/>
<gene>
    <name evidence="2" type="ORF">EKN06_10910</name>
</gene>
<sequence>MRLFLYGTLMGDAATPMARWLADRVRTAIPAVAPGRMIAIPSSSGWFPAMLPGTGRISGISAEIDLAPGDLARLDRYEGREYRRVAIRVRQRCDYARNTATAQAYLWRATVPDRARTVPGGDFLAWLDQVGAPILASRNGR</sequence>
<organism evidence="2 3">
    <name type="scientific">Croceicoccus ponticola</name>
    <dbReference type="NCBI Taxonomy" id="2217664"/>
    <lineage>
        <taxon>Bacteria</taxon>
        <taxon>Pseudomonadati</taxon>
        <taxon>Pseudomonadota</taxon>
        <taxon>Alphaproteobacteria</taxon>
        <taxon>Sphingomonadales</taxon>
        <taxon>Erythrobacteraceae</taxon>
        <taxon>Croceicoccus</taxon>
    </lineage>
</organism>
<keyword evidence="3" id="KW-1185">Reference proteome</keyword>
<dbReference type="Pfam" id="PF06094">
    <property type="entry name" value="GGACT"/>
    <property type="match status" value="1"/>
</dbReference>
<proteinExistence type="predicted"/>
<comment type="caution">
    <text evidence="2">The sequence shown here is derived from an EMBL/GenBank/DDBJ whole genome shotgun (WGS) entry which is preliminary data.</text>
</comment>
<protein>
    <submittedName>
        <fullName evidence="2">Gamma-glutamylcyclotransferase</fullName>
    </submittedName>
</protein>
<dbReference type="CDD" id="cd06661">
    <property type="entry name" value="GGCT_like"/>
    <property type="match status" value="1"/>
</dbReference>